<evidence type="ECO:0000313" key="2">
    <source>
        <dbReference type="EMBL" id="EBZ8376136.1"/>
    </source>
</evidence>
<evidence type="ECO:0000313" key="5">
    <source>
        <dbReference type="EMBL" id="ECS3000458.1"/>
    </source>
</evidence>
<feature type="domain" description="Lipoprotein YfjS/YafY" evidence="1">
    <location>
        <begin position="39"/>
        <end position="150"/>
    </location>
</feature>
<evidence type="ECO:0000313" key="11">
    <source>
        <dbReference type="EMBL" id="ECX3062966.1"/>
    </source>
</evidence>
<dbReference type="EMBL" id="AAMEWS010000019">
    <property type="protein sequence ID" value="EDG6486497.1"/>
    <property type="molecule type" value="Genomic_DNA"/>
</dbReference>
<evidence type="ECO:0000313" key="7">
    <source>
        <dbReference type="EMBL" id="ECS3689019.1"/>
    </source>
</evidence>
<evidence type="ECO:0000313" key="10">
    <source>
        <dbReference type="EMBL" id="ECV5319618.1"/>
    </source>
</evidence>
<reference evidence="16 17" key="1">
    <citation type="submission" date="2014-09" db="EMBL/GenBank/DDBJ databases">
        <title>Salmonella Genotype and Phenotype Association.</title>
        <authorList>
            <person name="Chen Y."/>
            <person name="Folster J."/>
            <person name="Ayers S."/>
            <person name="Kabera C."/>
            <person name="Li C."/>
            <person name="Mukherjee S."/>
            <person name="Lam C."/>
            <person name="Zhao S."/>
            <person name="McDermott P."/>
        </authorList>
    </citation>
    <scope>NUCLEOTIDE SEQUENCE [LARGE SCALE GENOMIC DNA]</scope>
    <source>
        <strain evidence="16 17">CVM N32045</strain>
    </source>
</reference>
<evidence type="ECO:0000259" key="1">
    <source>
        <dbReference type="Pfam" id="PF20494"/>
    </source>
</evidence>
<dbReference type="EMBL" id="AALGGH010000018">
    <property type="protein sequence ID" value="ECY9385915.1"/>
    <property type="molecule type" value="Genomic_DNA"/>
</dbReference>
<comment type="caution">
    <text evidence="7">The sequence shown here is derived from an EMBL/GenBank/DDBJ whole genome shotgun (WGS) entry which is preliminary data.</text>
</comment>
<dbReference type="EMBL" id="AAJASC010000023">
    <property type="protein sequence ID" value="ECK1399291.1"/>
    <property type="molecule type" value="Genomic_DNA"/>
</dbReference>
<dbReference type="EMBL" id="AAKMBA010000082">
    <property type="protein sequence ID" value="ECT2115990.1"/>
    <property type="molecule type" value="Genomic_DNA"/>
</dbReference>
<dbReference type="EMBL" id="AAKJJB010000035">
    <property type="protein sequence ID" value="ECS3689019.1"/>
    <property type="molecule type" value="Genomic_DNA"/>
</dbReference>
<dbReference type="AlphaFoldDB" id="A0A0W5T3A1"/>
<accession>A0A0W5T3A1</accession>
<dbReference type="EMBL" id="AAMOFR010000025">
    <property type="protein sequence ID" value="EDJ4180531.1"/>
    <property type="molecule type" value="Genomic_DNA"/>
</dbReference>
<organism evidence="7">
    <name type="scientific">Salmonella typhimurium</name>
    <dbReference type="NCBI Taxonomy" id="90371"/>
    <lineage>
        <taxon>Bacteria</taxon>
        <taxon>Pseudomonadati</taxon>
        <taxon>Pseudomonadota</taxon>
        <taxon>Gammaproteobacteria</taxon>
        <taxon>Enterobacterales</taxon>
        <taxon>Enterobacteriaceae</taxon>
        <taxon>Salmonella</taxon>
    </lineage>
</organism>
<dbReference type="InterPro" id="IPR046809">
    <property type="entry name" value="YfjS_YafY_dom"/>
</dbReference>
<sequence>MKKTYPRIVVTVLAVISAISVSGCDSKEDAGVKAIARFKDLTPPPFSKVVSHKSDIAREWVKKDAFGTPQYTVIKTRQSPEGCESGNYYYIADMQQKTMQPLMAALCLSDNISLSFRIETDSYTGEKSVVYSHDGKEMGKLLLPDNQENHP</sequence>
<evidence type="ECO:0000313" key="9">
    <source>
        <dbReference type="EMBL" id="ECT2645472.1"/>
    </source>
</evidence>
<dbReference type="EMBL" id="AAMIRC010000002">
    <property type="protein sequence ID" value="EDH7467915.1"/>
    <property type="molecule type" value="Genomic_DNA"/>
</dbReference>
<dbReference type="EMBL" id="AAHSKS010000054">
    <property type="protein sequence ID" value="EBZ8376136.1"/>
    <property type="molecule type" value="Genomic_DNA"/>
</dbReference>
<dbReference type="RefSeq" id="WP_020837116.1">
    <property type="nucleotide sequence ID" value="NZ_CP063294.1"/>
</dbReference>
<evidence type="ECO:0000313" key="8">
    <source>
        <dbReference type="EMBL" id="ECT2115990.1"/>
    </source>
</evidence>
<dbReference type="Proteomes" id="UP000054461">
    <property type="component" value="Unassembled WGS sequence"/>
</dbReference>
<evidence type="ECO:0000313" key="17">
    <source>
        <dbReference type="Proteomes" id="UP000054461"/>
    </source>
</evidence>
<evidence type="ECO:0000313" key="12">
    <source>
        <dbReference type="EMBL" id="ECY9385915.1"/>
    </source>
</evidence>
<evidence type="ECO:0000313" key="14">
    <source>
        <dbReference type="EMBL" id="EDH7467915.1"/>
    </source>
</evidence>
<gene>
    <name evidence="6" type="ORF">A3104_20825</name>
    <name evidence="5" type="ORF">A3Y76_24590</name>
    <name evidence="7" type="ORF">A4R48_23070</name>
    <name evidence="11" type="ORF">AKH62_21900</name>
    <name evidence="12" type="ORF">AVL16_19975</name>
    <name evidence="14" type="ORF">B4W90_03305</name>
    <name evidence="13" type="ORF">B8Z46_20410</name>
    <name evidence="15" type="ORF">CHN22_21195</name>
    <name evidence="16" type="ORF">DD95_09335</name>
    <name evidence="10" type="ORF">DWU22_23720</name>
    <name evidence="9" type="ORF">DY580_17225</name>
    <name evidence="8" type="ORF">DYM27_21735</name>
    <name evidence="2" type="ORF">EHB09_22455</name>
    <name evidence="3" type="ORF">EVY71_16075</name>
    <name evidence="4" type="ORF">FQC24_20925</name>
</gene>
<dbReference type="EMBL" id="AAKSLO010000052">
    <property type="protein sequence ID" value="ECV5319618.1"/>
    <property type="molecule type" value="Genomic_DNA"/>
</dbReference>
<reference evidence="11" key="3">
    <citation type="submission" date="2018-07" db="EMBL/GenBank/DDBJ databases">
        <authorList>
            <consortium name="GenomeTrakr network: Whole genome sequencing for foodborne pathogen traceback"/>
        </authorList>
    </citation>
    <scope>NUCLEOTIDE SEQUENCE</scope>
    <source>
        <strain evidence="11">15MN00354</strain>
        <strain evidence="8">FSIS11812453</strain>
        <strain evidence="13">FSIS1700237</strain>
        <strain evidence="15">FSIS1702925</strain>
        <strain evidence="14">FSIS1710628</strain>
        <strain evidence="2">FSIS21822729</strain>
        <strain evidence="3">FSIS21923391</strain>
    </source>
</reference>
<dbReference type="Pfam" id="PF20494">
    <property type="entry name" value="YfjS_YafY"/>
    <property type="match status" value="1"/>
</dbReference>
<evidence type="ECO:0000313" key="16">
    <source>
        <dbReference type="EMBL" id="KTZ13265.1"/>
    </source>
</evidence>
<protein>
    <recommendedName>
        <fullName evidence="1">Lipoprotein YfjS/YafY domain-containing protein</fullName>
    </recommendedName>
</protein>
<evidence type="ECO:0000313" key="4">
    <source>
        <dbReference type="EMBL" id="ECK1399291.1"/>
    </source>
</evidence>
<proteinExistence type="predicted"/>
<dbReference type="EMBL" id="AAKYSK010000038">
    <property type="protein sequence ID" value="ECX3062966.1"/>
    <property type="molecule type" value="Genomic_DNA"/>
</dbReference>
<name>A0A0W5T3A1_SALTM</name>
<dbReference type="EMBL" id="AAHXBO010000024">
    <property type="protein sequence ID" value="ECB2817910.1"/>
    <property type="molecule type" value="Genomic_DNA"/>
</dbReference>
<evidence type="ECO:0000313" key="15">
    <source>
        <dbReference type="EMBL" id="EDJ4180531.1"/>
    </source>
</evidence>
<dbReference type="EMBL" id="AAKJEM010000036">
    <property type="protein sequence ID" value="ECS3000458.1"/>
    <property type="molecule type" value="Genomic_DNA"/>
</dbReference>
<dbReference type="EMBL" id="AAKJHJ010000023">
    <property type="protein sequence ID" value="ECS3485153.1"/>
    <property type="molecule type" value="Genomic_DNA"/>
</dbReference>
<dbReference type="EMBL" id="JYVU01000020">
    <property type="protein sequence ID" value="KTZ13265.1"/>
    <property type="molecule type" value="Genomic_DNA"/>
</dbReference>
<evidence type="ECO:0000313" key="13">
    <source>
        <dbReference type="EMBL" id="EDG6486497.1"/>
    </source>
</evidence>
<evidence type="ECO:0000313" key="6">
    <source>
        <dbReference type="EMBL" id="ECS3485153.1"/>
    </source>
</evidence>
<reference evidence="7" key="2">
    <citation type="submission" date="2018-07" db="EMBL/GenBank/DDBJ databases">
        <authorList>
            <consortium name="NARMS: The National Antimicrobial Resistance Monitoring System"/>
        </authorList>
    </citation>
    <scope>NUCLEOTIDE SEQUENCE</scope>
    <source>
        <strain evidence="4">CVM N18S0806</strain>
        <strain evidence="5">CVM N56971F</strain>
        <strain evidence="6">CVM N57720F</strain>
        <strain evidence="10">FSIS11811627</strain>
        <strain evidence="9">FSIS11812714</strain>
        <strain evidence="12">FSIS1504253</strain>
        <strain evidence="7">FSIS1606077</strain>
    </source>
</reference>
<dbReference type="PROSITE" id="PS51257">
    <property type="entry name" value="PROKAR_LIPOPROTEIN"/>
    <property type="match status" value="1"/>
</dbReference>
<evidence type="ECO:0000313" key="3">
    <source>
        <dbReference type="EMBL" id="ECB2817910.1"/>
    </source>
</evidence>
<dbReference type="EMBL" id="AAKMFH010000038">
    <property type="protein sequence ID" value="ECT2645472.1"/>
    <property type="molecule type" value="Genomic_DNA"/>
</dbReference>